<dbReference type="PROSITE" id="PS00893">
    <property type="entry name" value="NUDIX_BOX"/>
    <property type="match status" value="1"/>
</dbReference>
<evidence type="ECO:0000256" key="1">
    <source>
        <dbReference type="ARBA" id="ARBA00022801"/>
    </source>
</evidence>
<dbReference type="InterPro" id="IPR015797">
    <property type="entry name" value="NUDIX_hydrolase-like_dom_sf"/>
</dbReference>
<dbReference type="GO" id="GO:0005634">
    <property type="term" value="C:nucleus"/>
    <property type="evidence" value="ECO:0007669"/>
    <property type="project" value="TreeGrafter"/>
</dbReference>
<dbReference type="GO" id="GO:0006753">
    <property type="term" value="P:nucleoside phosphate metabolic process"/>
    <property type="evidence" value="ECO:0007669"/>
    <property type="project" value="TreeGrafter"/>
</dbReference>
<dbReference type="RefSeq" id="XP_004336888.1">
    <property type="nucleotide sequence ID" value="XM_004336840.1"/>
</dbReference>
<dbReference type="GO" id="GO:0047631">
    <property type="term" value="F:ADP-ribose diphosphatase activity"/>
    <property type="evidence" value="ECO:0007669"/>
    <property type="project" value="TreeGrafter"/>
</dbReference>
<dbReference type="Gene3D" id="3.90.79.10">
    <property type="entry name" value="Nucleoside Triphosphate Pyrophosphohydrolase"/>
    <property type="match status" value="1"/>
</dbReference>
<keyword evidence="1 3" id="KW-0378">Hydrolase</keyword>
<dbReference type="SUPFAM" id="SSF55811">
    <property type="entry name" value="Nudix"/>
    <property type="match status" value="1"/>
</dbReference>
<dbReference type="VEuPathDB" id="AmoebaDB:ACA1_131000"/>
<dbReference type="GO" id="GO:0019693">
    <property type="term" value="P:ribose phosphate metabolic process"/>
    <property type="evidence" value="ECO:0007669"/>
    <property type="project" value="TreeGrafter"/>
</dbReference>
<dbReference type="Proteomes" id="UP000011083">
    <property type="component" value="Unassembled WGS sequence"/>
</dbReference>
<feature type="domain" description="Nudix hydrolase" evidence="2">
    <location>
        <begin position="56"/>
        <end position="192"/>
    </location>
</feature>
<dbReference type="InterPro" id="IPR020084">
    <property type="entry name" value="NUDIX_hydrolase_CS"/>
</dbReference>
<dbReference type="OrthoDB" id="10249920at2759"/>
<dbReference type="CDD" id="cd18888">
    <property type="entry name" value="NUDIX_ADPRase_Nudt5"/>
    <property type="match status" value="1"/>
</dbReference>
<dbReference type="OMA" id="WHWAAGW"/>
<dbReference type="PANTHER" id="PTHR11839:SF1">
    <property type="entry name" value="ADP-SUGAR PYROPHOSPHATASE"/>
    <property type="match status" value="1"/>
</dbReference>
<keyword evidence="4" id="KW-1185">Reference proteome</keyword>
<dbReference type="GeneID" id="14915467"/>
<accession>L8GPF6</accession>
<dbReference type="EMBL" id="KB008043">
    <property type="protein sequence ID" value="ELR14875.1"/>
    <property type="molecule type" value="Genomic_DNA"/>
</dbReference>
<name>L8GPF6_ACACF</name>
<protein>
    <submittedName>
        <fullName evidence="3">Hydrolase, NUDIX family</fullName>
    </submittedName>
</protein>
<dbReference type="AlphaFoldDB" id="L8GPF6"/>
<proteinExistence type="predicted"/>
<evidence type="ECO:0000313" key="4">
    <source>
        <dbReference type="Proteomes" id="UP000011083"/>
    </source>
</evidence>
<dbReference type="Pfam" id="PF00293">
    <property type="entry name" value="NUDIX"/>
    <property type="match status" value="1"/>
</dbReference>
<reference evidence="3 4" key="1">
    <citation type="journal article" date="2013" name="Genome Biol.">
        <title>Genome of Acanthamoeba castellanii highlights extensive lateral gene transfer and early evolution of tyrosine kinase signaling.</title>
        <authorList>
            <person name="Clarke M."/>
            <person name="Lohan A.J."/>
            <person name="Liu B."/>
            <person name="Lagkouvardos I."/>
            <person name="Roy S."/>
            <person name="Zafar N."/>
            <person name="Bertelli C."/>
            <person name="Schilde C."/>
            <person name="Kianianmomeni A."/>
            <person name="Burglin T.R."/>
            <person name="Frech C."/>
            <person name="Turcotte B."/>
            <person name="Kopec K.O."/>
            <person name="Synnott J.M."/>
            <person name="Choo C."/>
            <person name="Paponov I."/>
            <person name="Finkler A."/>
            <person name="Soon Heng Tan C."/>
            <person name="Hutchins A.P."/>
            <person name="Weinmeier T."/>
            <person name="Rattei T."/>
            <person name="Chu J.S."/>
            <person name="Gimenez G."/>
            <person name="Irimia M."/>
            <person name="Rigden D.J."/>
            <person name="Fitzpatrick D.A."/>
            <person name="Lorenzo-Morales J."/>
            <person name="Bateman A."/>
            <person name="Chiu C.H."/>
            <person name="Tang P."/>
            <person name="Hegemann P."/>
            <person name="Fromm H."/>
            <person name="Raoult D."/>
            <person name="Greub G."/>
            <person name="Miranda-Saavedra D."/>
            <person name="Chen N."/>
            <person name="Nash P."/>
            <person name="Ginger M.L."/>
            <person name="Horn M."/>
            <person name="Schaap P."/>
            <person name="Caler L."/>
            <person name="Loftus B."/>
        </authorList>
    </citation>
    <scope>NUCLEOTIDE SEQUENCE [LARGE SCALE GENOMIC DNA]</scope>
    <source>
        <strain evidence="3 4">Neff</strain>
    </source>
</reference>
<evidence type="ECO:0000259" key="2">
    <source>
        <dbReference type="PROSITE" id="PS51462"/>
    </source>
</evidence>
<sequence length="192" mass="21106">MEDTQAQQKSSAKCYVAKEDLVWQGKWLKMKEVHWVDPLGKGHVWESLERTNHRKAPVDAVEVIATLKKTGHPTQLILVRQFRPPTAMYCLELPAGLCDSGEAPEVTAVRELKEETGYTAEIIDVSPSLIAVVNGDLPENDNPPLQNDSGEFTEVVLAPVDGLIPQASGEGIDGKIWLIAQTLRSAHLFSAK</sequence>
<evidence type="ECO:0000313" key="3">
    <source>
        <dbReference type="EMBL" id="ELR14875.1"/>
    </source>
</evidence>
<dbReference type="PANTHER" id="PTHR11839">
    <property type="entry name" value="UDP/ADP-SUGAR PYROPHOSPHATASE"/>
    <property type="match status" value="1"/>
</dbReference>
<organism evidence="3 4">
    <name type="scientific">Acanthamoeba castellanii (strain ATCC 30010 / Neff)</name>
    <dbReference type="NCBI Taxonomy" id="1257118"/>
    <lineage>
        <taxon>Eukaryota</taxon>
        <taxon>Amoebozoa</taxon>
        <taxon>Discosea</taxon>
        <taxon>Longamoebia</taxon>
        <taxon>Centramoebida</taxon>
        <taxon>Acanthamoebidae</taxon>
        <taxon>Acanthamoeba</taxon>
    </lineage>
</organism>
<dbReference type="STRING" id="1257118.L8GPF6"/>
<dbReference type="InterPro" id="IPR000086">
    <property type="entry name" value="NUDIX_hydrolase_dom"/>
</dbReference>
<dbReference type="PROSITE" id="PS51462">
    <property type="entry name" value="NUDIX"/>
    <property type="match status" value="1"/>
</dbReference>
<dbReference type="KEGG" id="acan:ACA1_131000"/>
<gene>
    <name evidence="3" type="ORF">ACA1_131000</name>
</gene>